<dbReference type="NCBIfam" id="TIGR00229">
    <property type="entry name" value="sensory_box"/>
    <property type="match status" value="1"/>
</dbReference>
<dbReference type="GO" id="GO:0005886">
    <property type="term" value="C:plasma membrane"/>
    <property type="evidence" value="ECO:0007669"/>
    <property type="project" value="UniProtKB-SubCell"/>
</dbReference>
<keyword evidence="8 12" id="KW-0472">Membrane</keyword>
<dbReference type="SMART" id="SM00283">
    <property type="entry name" value="MA"/>
    <property type="match status" value="1"/>
</dbReference>
<evidence type="ECO:0000256" key="5">
    <source>
        <dbReference type="ARBA" id="ARBA00022519"/>
    </source>
</evidence>
<keyword evidence="5" id="KW-0997">Cell inner membrane</keyword>
<keyword evidence="2" id="KW-1003">Cell membrane</keyword>
<evidence type="ECO:0000256" key="8">
    <source>
        <dbReference type="ARBA" id="ARBA00023136"/>
    </source>
</evidence>
<dbReference type="PROSITE" id="PS50192">
    <property type="entry name" value="T_SNARE"/>
    <property type="match status" value="1"/>
</dbReference>
<evidence type="ECO:0000256" key="10">
    <source>
        <dbReference type="ARBA" id="ARBA00029447"/>
    </source>
</evidence>
<protein>
    <submittedName>
        <fullName evidence="16">Aerotaxis receptor</fullName>
    </submittedName>
</protein>
<dbReference type="Pfam" id="PF00015">
    <property type="entry name" value="MCPsignal"/>
    <property type="match status" value="1"/>
</dbReference>
<comment type="subcellular location">
    <subcellularLocation>
        <location evidence="1">Cell inner membrane</location>
        <topology evidence="1">Multi-pass membrane protein</topology>
    </subcellularLocation>
</comment>
<comment type="caution">
    <text evidence="16">The sequence shown here is derived from an EMBL/GenBank/DDBJ whole genome shotgun (WGS) entry which is preliminary data.</text>
</comment>
<gene>
    <name evidence="16" type="ORF">J2T57_003623</name>
</gene>
<keyword evidence="4" id="KW-0145">Chemotaxis</keyword>
<evidence type="ECO:0000256" key="12">
    <source>
        <dbReference type="SAM" id="Phobius"/>
    </source>
</evidence>
<dbReference type="PANTHER" id="PTHR32089">
    <property type="entry name" value="METHYL-ACCEPTING CHEMOTAXIS PROTEIN MCPB"/>
    <property type="match status" value="1"/>
</dbReference>
<dbReference type="PANTHER" id="PTHR32089:SF74">
    <property type="entry name" value="METHYL-ACCEPTING CHEMOTAXIS PROTEIN AER"/>
    <property type="match status" value="1"/>
</dbReference>
<proteinExistence type="inferred from homology"/>
<keyword evidence="9 11" id="KW-0807">Transducer</keyword>
<dbReference type="Pfam" id="PF08447">
    <property type="entry name" value="PAS_3"/>
    <property type="match status" value="1"/>
</dbReference>
<dbReference type="SUPFAM" id="SSF55785">
    <property type="entry name" value="PYP-like sensor domain (PAS domain)"/>
    <property type="match status" value="1"/>
</dbReference>
<dbReference type="PROSITE" id="PS50111">
    <property type="entry name" value="CHEMOTAXIS_TRANSDUC_2"/>
    <property type="match status" value="1"/>
</dbReference>
<dbReference type="PRINTS" id="PR00260">
    <property type="entry name" value="CHEMTRNSDUCR"/>
</dbReference>
<dbReference type="FunFam" id="3.30.450.20:FF:000046">
    <property type="entry name" value="Aerotaxis sensor receptor"/>
    <property type="match status" value="1"/>
</dbReference>
<evidence type="ECO:0000259" key="13">
    <source>
        <dbReference type="PROSITE" id="PS50111"/>
    </source>
</evidence>
<dbReference type="InterPro" id="IPR035965">
    <property type="entry name" value="PAS-like_dom_sf"/>
</dbReference>
<dbReference type="InterPro" id="IPR000014">
    <property type="entry name" value="PAS"/>
</dbReference>
<evidence type="ECO:0000256" key="3">
    <source>
        <dbReference type="ARBA" id="ARBA00022481"/>
    </source>
</evidence>
<dbReference type="Gene3D" id="3.30.450.20">
    <property type="entry name" value="PAS domain"/>
    <property type="match status" value="1"/>
</dbReference>
<comment type="similarity">
    <text evidence="10">Belongs to the methyl-accepting chemotaxis (MCP) protein family.</text>
</comment>
<feature type="transmembrane region" description="Helical" evidence="12">
    <location>
        <begin position="152"/>
        <end position="170"/>
    </location>
</feature>
<keyword evidence="17" id="KW-1185">Reference proteome</keyword>
<sequence length="524" mass="56091">MRVNLPVTNKEQTFGADERLISTTNLKGVIESANATFVRVSGFSIDELAGKPHNLVRHPDMPEAVYQNFWDTLKAGKPWMGVVKNRCKNGDHYWVSAYVSPVFLNGEQTGYQSVRTCATEAQKQRAEALYARVRKGGAVRPLWHRGDIRQRIGAFALVGLVTGVLGGFLAGQGEAAIGGLIALLGVLIACGGTAYATRNLARLSSHARSVFDNDVGCVTYGDGHDVVAEAELALAMQSAQLTALRGRVEDLTTELAGAARNSSQAAEDGRRAISDQEQEILQVVTAMEEMAATVQEVSRNTSEASTTTLEVSQQAETGRDTIVRTANAMRSLATDVGEATAAMEALREETRSIRKVLEVINAIAAQTNLLALNAAIEAARAGESGRGFAVVATEVRELAARVSESTGDIGRMIEQLETRAEGAAGTMRQSQESANVVATDAEESSRVIIDIERSVEQIRDMTVQIATAAEEQSATADEINRRVSSVNDGVAQTADIAGRTKQTSDQLVAMVEELQGVMLQFKGH</sequence>
<dbReference type="GO" id="GO:0007165">
    <property type="term" value="P:signal transduction"/>
    <property type="evidence" value="ECO:0007669"/>
    <property type="project" value="UniProtKB-KW"/>
</dbReference>
<dbReference type="FunFam" id="1.10.287.950:FF:000001">
    <property type="entry name" value="Methyl-accepting chemotaxis sensory transducer"/>
    <property type="match status" value="1"/>
</dbReference>
<reference evidence="16" key="1">
    <citation type="submission" date="2022-03" db="EMBL/GenBank/DDBJ databases">
        <title>Genomic Encyclopedia of Type Strains, Phase III (KMG-III): the genomes of soil and plant-associated and newly described type strains.</title>
        <authorList>
            <person name="Whitman W."/>
        </authorList>
    </citation>
    <scope>NUCLEOTIDE SEQUENCE</scope>
    <source>
        <strain evidence="16">ANL 6-2</strain>
    </source>
</reference>
<keyword evidence="7 12" id="KW-1133">Transmembrane helix</keyword>
<feature type="domain" description="Methyl-accepting transducer" evidence="13">
    <location>
        <begin position="251"/>
        <end position="487"/>
    </location>
</feature>
<feature type="domain" description="PAS" evidence="14">
    <location>
        <begin position="21"/>
        <end position="76"/>
    </location>
</feature>
<dbReference type="AlphaFoldDB" id="A0AAE3KHL0"/>
<feature type="domain" description="T-SNARE coiled-coil homology" evidence="15">
    <location>
        <begin position="438"/>
        <end position="500"/>
    </location>
</feature>
<evidence type="ECO:0000256" key="6">
    <source>
        <dbReference type="ARBA" id="ARBA00022692"/>
    </source>
</evidence>
<dbReference type="InterPro" id="IPR004090">
    <property type="entry name" value="Chemotax_Me-accpt_rcpt"/>
</dbReference>
<accession>A0AAE3KHL0</accession>
<dbReference type="GO" id="GO:0052131">
    <property type="term" value="P:positive aerotaxis"/>
    <property type="evidence" value="ECO:0007669"/>
    <property type="project" value="UniProtKB-ARBA"/>
</dbReference>
<feature type="transmembrane region" description="Helical" evidence="12">
    <location>
        <begin position="176"/>
        <end position="196"/>
    </location>
</feature>
<dbReference type="EMBL" id="JALJXV010000009">
    <property type="protein sequence ID" value="MCP1676462.1"/>
    <property type="molecule type" value="Genomic_DNA"/>
</dbReference>
<evidence type="ECO:0000259" key="14">
    <source>
        <dbReference type="PROSITE" id="PS50112"/>
    </source>
</evidence>
<dbReference type="InterPro" id="IPR000727">
    <property type="entry name" value="T_SNARE_dom"/>
</dbReference>
<evidence type="ECO:0000256" key="4">
    <source>
        <dbReference type="ARBA" id="ARBA00022500"/>
    </source>
</evidence>
<dbReference type="PROSITE" id="PS50112">
    <property type="entry name" value="PAS"/>
    <property type="match status" value="1"/>
</dbReference>
<evidence type="ECO:0000256" key="7">
    <source>
        <dbReference type="ARBA" id="ARBA00022989"/>
    </source>
</evidence>
<evidence type="ECO:0000313" key="16">
    <source>
        <dbReference type="EMBL" id="MCP1676462.1"/>
    </source>
</evidence>
<evidence type="ECO:0000256" key="1">
    <source>
        <dbReference type="ARBA" id="ARBA00004429"/>
    </source>
</evidence>
<dbReference type="Gene3D" id="1.10.287.950">
    <property type="entry name" value="Methyl-accepting chemotaxis protein"/>
    <property type="match status" value="1"/>
</dbReference>
<organism evidence="16 17">
    <name type="scientific">Natronocella acetinitrilica</name>
    <dbReference type="NCBI Taxonomy" id="414046"/>
    <lineage>
        <taxon>Bacteria</taxon>
        <taxon>Pseudomonadati</taxon>
        <taxon>Pseudomonadota</taxon>
        <taxon>Gammaproteobacteria</taxon>
        <taxon>Chromatiales</taxon>
        <taxon>Ectothiorhodospiraceae</taxon>
        <taxon>Natronocella</taxon>
    </lineage>
</organism>
<dbReference type="InterPro" id="IPR013655">
    <property type="entry name" value="PAS_fold_3"/>
</dbReference>
<evidence type="ECO:0000313" key="17">
    <source>
        <dbReference type="Proteomes" id="UP001205843"/>
    </source>
</evidence>
<evidence type="ECO:0000256" key="11">
    <source>
        <dbReference type="PROSITE-ProRule" id="PRU00284"/>
    </source>
</evidence>
<evidence type="ECO:0000256" key="2">
    <source>
        <dbReference type="ARBA" id="ARBA00022475"/>
    </source>
</evidence>
<evidence type="ECO:0000259" key="15">
    <source>
        <dbReference type="PROSITE" id="PS50192"/>
    </source>
</evidence>
<dbReference type="Proteomes" id="UP001205843">
    <property type="component" value="Unassembled WGS sequence"/>
</dbReference>
<dbReference type="InterPro" id="IPR004089">
    <property type="entry name" value="MCPsignal_dom"/>
</dbReference>
<dbReference type="SUPFAM" id="SSF58104">
    <property type="entry name" value="Methyl-accepting chemotaxis protein (MCP) signaling domain"/>
    <property type="match status" value="1"/>
</dbReference>
<keyword evidence="6 12" id="KW-0812">Transmembrane</keyword>
<keyword evidence="3" id="KW-0488">Methylation</keyword>
<dbReference type="CDD" id="cd11386">
    <property type="entry name" value="MCP_signal"/>
    <property type="match status" value="1"/>
</dbReference>
<keyword evidence="16" id="KW-0675">Receptor</keyword>
<dbReference type="GO" id="GO:0004888">
    <property type="term" value="F:transmembrane signaling receptor activity"/>
    <property type="evidence" value="ECO:0007669"/>
    <property type="project" value="InterPro"/>
</dbReference>
<dbReference type="CDD" id="cd00130">
    <property type="entry name" value="PAS"/>
    <property type="match status" value="1"/>
</dbReference>
<evidence type="ECO:0000256" key="9">
    <source>
        <dbReference type="ARBA" id="ARBA00023224"/>
    </source>
</evidence>
<name>A0AAE3KHL0_9GAMM</name>